<feature type="compositionally biased region" description="Polar residues" evidence="11">
    <location>
        <begin position="655"/>
        <end position="667"/>
    </location>
</feature>
<feature type="region of interest" description="Disordered" evidence="11">
    <location>
        <begin position="301"/>
        <end position="347"/>
    </location>
</feature>
<evidence type="ECO:0000256" key="10">
    <source>
        <dbReference type="PROSITE-ProRule" id="PRU10141"/>
    </source>
</evidence>
<dbReference type="GO" id="GO:0005634">
    <property type="term" value="C:nucleus"/>
    <property type="evidence" value="ECO:0007669"/>
    <property type="project" value="TreeGrafter"/>
</dbReference>
<proteinExistence type="predicted"/>
<dbReference type="Gene3D" id="3.30.1120.130">
    <property type="match status" value="1"/>
</dbReference>
<dbReference type="InterPro" id="IPR047108">
    <property type="entry name" value="Plk4-like_POLO_box_2_sf"/>
</dbReference>
<evidence type="ECO:0000259" key="12">
    <source>
        <dbReference type="PROSITE" id="PS50011"/>
    </source>
</evidence>
<feature type="compositionally biased region" description="Low complexity" evidence="11">
    <location>
        <begin position="308"/>
        <end position="340"/>
    </location>
</feature>
<keyword evidence="4" id="KW-0808">Transferase</keyword>
<dbReference type="InterPro" id="IPR011009">
    <property type="entry name" value="Kinase-like_dom_sf"/>
</dbReference>
<dbReference type="Pfam" id="PF00069">
    <property type="entry name" value="Pkinase"/>
    <property type="match status" value="1"/>
</dbReference>
<feature type="domain" description="Cryptic POLO box 2 (CPB2)" evidence="14">
    <location>
        <begin position="512"/>
        <end position="629"/>
    </location>
</feature>
<evidence type="ECO:0000256" key="1">
    <source>
        <dbReference type="ARBA" id="ARBA00004496"/>
    </source>
</evidence>
<evidence type="ECO:0000256" key="5">
    <source>
        <dbReference type="ARBA" id="ARBA00022741"/>
    </source>
</evidence>
<evidence type="ECO:0000259" key="14">
    <source>
        <dbReference type="PROSITE" id="PS51985"/>
    </source>
</evidence>
<dbReference type="Gene3D" id="3.30.1120.120">
    <property type="match status" value="1"/>
</dbReference>
<feature type="region of interest" description="Disordered" evidence="11">
    <location>
        <begin position="643"/>
        <end position="673"/>
    </location>
</feature>
<feature type="binding site" evidence="10">
    <location>
        <position position="49"/>
    </location>
    <ligand>
        <name>ATP</name>
        <dbReference type="ChEBI" id="CHEBI:30616"/>
    </ligand>
</feature>
<dbReference type="PANTHER" id="PTHR24345:SF91">
    <property type="entry name" value="SERINE_THREONINE-PROTEIN KINASE PLK4"/>
    <property type="match status" value="1"/>
</dbReference>
<dbReference type="InterPro" id="IPR000719">
    <property type="entry name" value="Prot_kinase_dom"/>
</dbReference>
<dbReference type="InterPro" id="IPR017441">
    <property type="entry name" value="Protein_kinase_ATP_BS"/>
</dbReference>
<dbReference type="GO" id="GO:0004674">
    <property type="term" value="F:protein serine/threonine kinase activity"/>
    <property type="evidence" value="ECO:0007669"/>
    <property type="project" value="UniProtKB-KW"/>
</dbReference>
<reference evidence="16" key="1">
    <citation type="submission" date="2017-01" db="EMBL/GenBank/DDBJ databases">
        <title>Comparative genomics of anhydrobiosis in the tardigrade Hypsibius dujardini.</title>
        <authorList>
            <person name="Yoshida Y."/>
            <person name="Koutsovoulos G."/>
            <person name="Laetsch D."/>
            <person name="Stevens L."/>
            <person name="Kumar S."/>
            <person name="Horikawa D."/>
            <person name="Ishino K."/>
            <person name="Komine S."/>
            <person name="Tomita M."/>
            <person name="Blaxter M."/>
            <person name="Arakawa K."/>
        </authorList>
    </citation>
    <scope>NUCLEOTIDE SEQUENCE [LARGE SCALE GENOMIC DNA]</scope>
    <source>
        <strain evidence="16">Z151</strain>
    </source>
</reference>
<keyword evidence="5 10" id="KW-0547">Nucleotide-binding</keyword>
<name>A0A1W0WLW6_HYPEX</name>
<gene>
    <name evidence="15" type="ORF">BV898_09694</name>
</gene>
<keyword evidence="7 10" id="KW-0067">ATP-binding</keyword>
<evidence type="ECO:0000256" key="3">
    <source>
        <dbReference type="ARBA" id="ARBA00022527"/>
    </source>
</evidence>
<organism evidence="15 16">
    <name type="scientific">Hypsibius exemplaris</name>
    <name type="common">Freshwater tardigrade</name>
    <dbReference type="NCBI Taxonomy" id="2072580"/>
    <lineage>
        <taxon>Eukaryota</taxon>
        <taxon>Metazoa</taxon>
        <taxon>Ecdysozoa</taxon>
        <taxon>Tardigrada</taxon>
        <taxon>Eutardigrada</taxon>
        <taxon>Parachela</taxon>
        <taxon>Hypsibioidea</taxon>
        <taxon>Hypsibiidae</taxon>
        <taxon>Hypsibius</taxon>
    </lineage>
</organism>
<evidence type="ECO:0000256" key="2">
    <source>
        <dbReference type="ARBA" id="ARBA00022490"/>
    </source>
</evidence>
<dbReference type="PROSITE" id="PS50011">
    <property type="entry name" value="PROTEIN_KINASE_DOM"/>
    <property type="match status" value="1"/>
</dbReference>
<feature type="domain" description="Cryptic POLO box 1 (CPB1)" evidence="13">
    <location>
        <begin position="396"/>
        <end position="511"/>
    </location>
</feature>
<keyword evidence="3" id="KW-0723">Serine/threonine-protein kinase</keyword>
<dbReference type="GO" id="GO:0005737">
    <property type="term" value="C:cytoplasm"/>
    <property type="evidence" value="ECO:0007669"/>
    <property type="project" value="UniProtKB-SubCell"/>
</dbReference>
<evidence type="ECO:0000256" key="6">
    <source>
        <dbReference type="ARBA" id="ARBA00022777"/>
    </source>
</evidence>
<evidence type="ECO:0000313" key="16">
    <source>
        <dbReference type="Proteomes" id="UP000192578"/>
    </source>
</evidence>
<sequence length="735" mass="82534">MDDGRRDDGTPFGREITDFIVGPLLGTGSFGEVYLAKSRIKTDMRVAIKHFNRKHGHLKPEDVIQRIIKELAIHKQLKHPNIATFYGYFADSDYIYLVMELFDCDLEAYLRDNMPLAPRSVKEIFWEIVRGVQYLHDNGIIHRDLKPGNILLKDGGKIVKLCDFGLATEPEGMSPKSGGKFGGRVAVKPNSTFCGTPDFSPPEMFRLKDRDIKTSADVYSLGVILYTMLTGARPFQSSGKTLKEIGREKTSLTADYSMIKDRSARDLVQWLMKPREDDRPSTKQILQHPWLAEMAQKQESLMSSQNISLDSGNGSDRSDSSTLPSPRSRARAAAHQQHSPLGMIPEGSFSRSSFSTSSINLSSIDQSGLSPGSRNGYSGLSLPVRSEKLNTPQRQRLEPVNTEHLEPVRVMKTYGNRSFFVSILESGEVAVEFLKCKSGTTCVTAVVRMSSGNAQVVHYNLASGDTLVSDAPPPVPYDRRQPYSLYDPDLPPRAGVGAKIAAAFVESMKRKTIKHWIATTIATSNLMRNEPNPNVETIFHDGVKIIHSDKKIEIRRDSGIVQILSGSLSASQLLRKLHEDFQNHWKHHRWCKTELLNRDQQTRELEGLNPDIKIVAMGYARKPKPGLPFLRHDPSPPACVPEFQPSGPHVKSSLERSPTSGSRSFNAQGAVGTPHEFEDKMRVTVYNGGDFLKFDHHDDHECRTYFIADIPERYEPYVKELQQNGYLRSRSLRDR</sequence>
<accession>A0A1W0WLW6</accession>
<dbReference type="InterPro" id="IPR033699">
    <property type="entry name" value="POLO_box_Plk4_1"/>
</dbReference>
<dbReference type="GO" id="GO:0005524">
    <property type="term" value="F:ATP binding"/>
    <property type="evidence" value="ECO:0007669"/>
    <property type="project" value="UniProtKB-UniRule"/>
</dbReference>
<dbReference type="InterPro" id="IPR008271">
    <property type="entry name" value="Ser/Thr_kinase_AS"/>
</dbReference>
<dbReference type="Gene3D" id="1.10.510.10">
    <property type="entry name" value="Transferase(Phosphotransferase) domain 1"/>
    <property type="match status" value="1"/>
</dbReference>
<comment type="caution">
    <text evidence="15">The sequence shown here is derived from an EMBL/GenBank/DDBJ whole genome shotgun (WGS) entry which is preliminary data.</text>
</comment>
<feature type="compositionally biased region" description="Polar residues" evidence="11">
    <location>
        <begin position="368"/>
        <end position="378"/>
    </location>
</feature>
<dbReference type="InterPro" id="IPR033698">
    <property type="entry name" value="POLO_box_Plk4_2"/>
</dbReference>
<evidence type="ECO:0000259" key="13">
    <source>
        <dbReference type="PROSITE" id="PS51984"/>
    </source>
</evidence>
<dbReference type="PROSITE" id="PS51985">
    <property type="entry name" value="CPB2"/>
    <property type="match status" value="1"/>
</dbReference>
<dbReference type="SMART" id="SM00220">
    <property type="entry name" value="S_TKc"/>
    <property type="match status" value="1"/>
</dbReference>
<evidence type="ECO:0000256" key="7">
    <source>
        <dbReference type="ARBA" id="ARBA00022840"/>
    </source>
</evidence>
<dbReference type="EMBL" id="MTYJ01000077">
    <property type="protein sequence ID" value="OQV16210.1"/>
    <property type="molecule type" value="Genomic_DNA"/>
</dbReference>
<dbReference type="PANTHER" id="PTHR24345">
    <property type="entry name" value="SERINE/THREONINE-PROTEIN KINASE PLK"/>
    <property type="match status" value="1"/>
</dbReference>
<protein>
    <recommendedName>
        <fullName evidence="9">Serine/threonine-protein kinase SAK</fullName>
    </recommendedName>
    <alternativeName>
        <fullName evidence="8">Serine/threonine-protein kinase Sak</fullName>
    </alternativeName>
</protein>
<dbReference type="PROSITE" id="PS00108">
    <property type="entry name" value="PROTEIN_KINASE_ST"/>
    <property type="match status" value="1"/>
</dbReference>
<comment type="subcellular location">
    <subcellularLocation>
        <location evidence="1">Cytoplasm</location>
    </subcellularLocation>
</comment>
<dbReference type="InterPro" id="IPR046437">
    <property type="entry name" value="Ser_Thr-PK_POLO_box_1_sf"/>
</dbReference>
<evidence type="ECO:0000256" key="8">
    <source>
        <dbReference type="ARBA" id="ARBA00030429"/>
    </source>
</evidence>
<evidence type="ECO:0000256" key="4">
    <source>
        <dbReference type="ARBA" id="ARBA00022679"/>
    </source>
</evidence>
<evidence type="ECO:0000256" key="9">
    <source>
        <dbReference type="ARBA" id="ARBA00030924"/>
    </source>
</evidence>
<evidence type="ECO:0000256" key="11">
    <source>
        <dbReference type="SAM" id="MobiDB-lite"/>
    </source>
</evidence>
<dbReference type="PROSITE" id="PS00107">
    <property type="entry name" value="PROTEIN_KINASE_ATP"/>
    <property type="match status" value="1"/>
</dbReference>
<dbReference type="FunFam" id="3.30.200.20:FF:000042">
    <property type="entry name" value="Aurora kinase A"/>
    <property type="match status" value="1"/>
</dbReference>
<dbReference type="OrthoDB" id="541276at2759"/>
<keyword evidence="6 15" id="KW-0418">Kinase</keyword>
<dbReference type="Proteomes" id="UP000192578">
    <property type="component" value="Unassembled WGS sequence"/>
</dbReference>
<keyword evidence="2" id="KW-0963">Cytoplasm</keyword>
<dbReference type="AlphaFoldDB" id="A0A1W0WLW6"/>
<dbReference type="Pfam" id="PF18190">
    <property type="entry name" value="Plk4_PB1"/>
    <property type="match status" value="1"/>
</dbReference>
<dbReference type="SUPFAM" id="SSF56112">
    <property type="entry name" value="Protein kinase-like (PK-like)"/>
    <property type="match status" value="1"/>
</dbReference>
<feature type="region of interest" description="Disordered" evidence="11">
    <location>
        <begin position="361"/>
        <end position="380"/>
    </location>
</feature>
<dbReference type="PROSITE" id="PS51984">
    <property type="entry name" value="CPB1"/>
    <property type="match status" value="1"/>
</dbReference>
<keyword evidence="16" id="KW-1185">Reference proteome</keyword>
<feature type="domain" description="Protein kinase" evidence="12">
    <location>
        <begin position="19"/>
        <end position="291"/>
    </location>
</feature>
<evidence type="ECO:0000313" key="15">
    <source>
        <dbReference type="EMBL" id="OQV16210.1"/>
    </source>
</evidence>